<comment type="caution">
    <text evidence="2">The sequence shown here is derived from an EMBL/GenBank/DDBJ whole genome shotgun (WGS) entry which is preliminary data.</text>
</comment>
<feature type="region of interest" description="Disordered" evidence="1">
    <location>
        <begin position="173"/>
        <end position="197"/>
    </location>
</feature>
<protein>
    <submittedName>
        <fullName evidence="2">Uncharacterized protein</fullName>
    </submittedName>
</protein>
<sequence length="309" mass="33988">MVQSFPRREADGGLMLNTASWSDVGFFDNFLDQPGSHSLHAASYEHDVWTSQYHDGHFAMEQPSQLPTILMNHPEDTQTSVPASAQPKPVCPSEATPGLVAIPANSSTAMQLEGRQWYQQQLLDFDVRLSQAVLIDTTASPSKVEQAAVYVLENSSTFLDLVKYLQAGSENNAGRTHEVAGGQGDRRENSTPIANTKDLHENCEDGDVGTPAQLDDKVCSFIPDTATLLQLIVFSMRLTNLHFDLYSGVLRYLRLHVNTTDARPATKTHNLPPLSLSIAGVNLTTHPRFQLQLLLQTGAHYLSSSTYPK</sequence>
<evidence type="ECO:0000313" key="3">
    <source>
        <dbReference type="Proteomes" id="UP000829685"/>
    </source>
</evidence>
<evidence type="ECO:0000256" key="1">
    <source>
        <dbReference type="SAM" id="MobiDB-lite"/>
    </source>
</evidence>
<gene>
    <name evidence="2" type="ORF">JX265_010104</name>
</gene>
<keyword evidence="3" id="KW-1185">Reference proteome</keyword>
<reference evidence="2" key="1">
    <citation type="submission" date="2021-03" db="EMBL/GenBank/DDBJ databases">
        <title>Revisited historic fungal species revealed as producer of novel bioactive compounds through whole genome sequencing and comparative genomics.</title>
        <authorList>
            <person name="Vignolle G.A."/>
            <person name="Hochenegger N."/>
            <person name="Mach R.L."/>
            <person name="Mach-Aigner A.R."/>
            <person name="Javad Rahimi M."/>
            <person name="Salim K.A."/>
            <person name="Chan C.M."/>
            <person name="Lim L.B.L."/>
            <person name="Cai F."/>
            <person name="Druzhinina I.S."/>
            <person name="U'Ren J.M."/>
            <person name="Derntl C."/>
        </authorList>
    </citation>
    <scope>NUCLEOTIDE SEQUENCE</scope>
    <source>
        <strain evidence="2">TUCIM 5799</strain>
    </source>
</reference>
<dbReference type="EMBL" id="JAFIMR010000032">
    <property type="protein sequence ID" value="KAI1860180.1"/>
    <property type="molecule type" value="Genomic_DNA"/>
</dbReference>
<proteinExistence type="predicted"/>
<name>A0A9P9WEX7_9PEZI</name>
<organism evidence="2 3">
    <name type="scientific">Neoarthrinium moseri</name>
    <dbReference type="NCBI Taxonomy" id="1658444"/>
    <lineage>
        <taxon>Eukaryota</taxon>
        <taxon>Fungi</taxon>
        <taxon>Dikarya</taxon>
        <taxon>Ascomycota</taxon>
        <taxon>Pezizomycotina</taxon>
        <taxon>Sordariomycetes</taxon>
        <taxon>Xylariomycetidae</taxon>
        <taxon>Amphisphaeriales</taxon>
        <taxon>Apiosporaceae</taxon>
        <taxon>Neoarthrinium</taxon>
    </lineage>
</organism>
<dbReference type="AlphaFoldDB" id="A0A9P9WEX7"/>
<dbReference type="Proteomes" id="UP000829685">
    <property type="component" value="Unassembled WGS sequence"/>
</dbReference>
<evidence type="ECO:0000313" key="2">
    <source>
        <dbReference type="EMBL" id="KAI1860180.1"/>
    </source>
</evidence>
<accession>A0A9P9WEX7</accession>